<reference evidence="3 4" key="1">
    <citation type="journal article" date="2020" name="ISME J.">
        <title>Comparative genomics reveals insights into cyanobacterial evolution and habitat adaptation.</title>
        <authorList>
            <person name="Chen M.Y."/>
            <person name="Teng W.K."/>
            <person name="Zhao L."/>
            <person name="Hu C.X."/>
            <person name="Zhou Y.K."/>
            <person name="Han B.P."/>
            <person name="Song L.R."/>
            <person name="Shu W.S."/>
        </authorList>
    </citation>
    <scope>NUCLEOTIDE SEQUENCE [LARGE SCALE GENOMIC DNA]</scope>
    <source>
        <strain evidence="3 4">FACHB-119</strain>
    </source>
</reference>
<dbReference type="PANTHER" id="PTHR40274">
    <property type="entry name" value="VIRGINIAMYCIN B LYASE"/>
    <property type="match status" value="1"/>
</dbReference>
<evidence type="ECO:0000313" key="4">
    <source>
        <dbReference type="Proteomes" id="UP000661112"/>
    </source>
</evidence>
<dbReference type="Proteomes" id="UP000661112">
    <property type="component" value="Unassembled WGS sequence"/>
</dbReference>
<dbReference type="InterPro" id="IPR048031">
    <property type="entry name" value="ScyD/ScyE-like"/>
</dbReference>
<feature type="region of interest" description="Disordered" evidence="1">
    <location>
        <begin position="220"/>
        <end position="253"/>
    </location>
</feature>
<feature type="signal peptide" evidence="2">
    <location>
        <begin position="1"/>
        <end position="26"/>
    </location>
</feature>
<proteinExistence type="predicted"/>
<comment type="caution">
    <text evidence="3">The sequence shown here is derived from an EMBL/GenBank/DDBJ whole genome shotgun (WGS) entry which is preliminary data.</text>
</comment>
<dbReference type="InterPro" id="IPR051344">
    <property type="entry name" value="Vgb"/>
</dbReference>
<keyword evidence="2" id="KW-0732">Signal</keyword>
<sequence>MQHIQLKQLTITLFTLCVATFSGMKAAEAASFSVVADGLNNARGLSFGPDGALYVTEAGTGGNGACVSSVTGQGSLCYGATGRVLKIQNGQTQTALSGLPSIALADGSNAGGARDIQFDATGKPYILLGYGTNPSFRSSLGDVDLGKIITADFETNSWTTVADISNYELVNNPDGSDLNSNPLGLYIDGDRLLVVDAGANDLLSVEKDGSNLQALTVFPEETLTNPTFPPDGEPSTEPGQVPTPTEEPPSELSVQVVPSSVVKGPDGAYYVSQFTGFPFAEGEAKIFRVGTDGKTTVYADGFTHLTDLEFDSDGNLYALQYANQSAWKGNVNGSLIKITPDGKRKTILSGNGLESPNALTIGGDGAIYISNRSDRPGQGQIIRIDHPQSVPEPTAVAGIVAFSIFSVGSLRHQKRNTNRTKTLPWQLHTSHK</sequence>
<evidence type="ECO:0000256" key="1">
    <source>
        <dbReference type="SAM" id="MobiDB-lite"/>
    </source>
</evidence>
<dbReference type="RefSeq" id="WP_190468419.1">
    <property type="nucleotide sequence ID" value="NZ_JACJSG010000006.1"/>
</dbReference>
<accession>A0ABR8CYZ5</accession>
<organism evidence="3 4">
    <name type="scientific">Anabaena azotica FACHB-119</name>
    <dbReference type="NCBI Taxonomy" id="947527"/>
    <lineage>
        <taxon>Bacteria</taxon>
        <taxon>Bacillati</taxon>
        <taxon>Cyanobacteriota</taxon>
        <taxon>Cyanophyceae</taxon>
        <taxon>Nostocales</taxon>
        <taxon>Nostocaceae</taxon>
        <taxon>Anabaena</taxon>
        <taxon>Anabaena azotica</taxon>
    </lineage>
</organism>
<gene>
    <name evidence="3" type="ORF">H6G83_05965</name>
</gene>
<dbReference type="NCBIfam" id="NF033206">
    <property type="entry name" value="ScyE_fam"/>
    <property type="match status" value="1"/>
</dbReference>
<dbReference type="PANTHER" id="PTHR40274:SF4">
    <property type="entry name" value="BLL1406 PROTEIN"/>
    <property type="match status" value="1"/>
</dbReference>
<evidence type="ECO:0000256" key="2">
    <source>
        <dbReference type="SAM" id="SignalP"/>
    </source>
</evidence>
<feature type="chain" id="PRO_5047013233" evidence="2">
    <location>
        <begin position="27"/>
        <end position="432"/>
    </location>
</feature>
<dbReference type="EMBL" id="JACJSG010000006">
    <property type="protein sequence ID" value="MBD2500169.1"/>
    <property type="molecule type" value="Genomic_DNA"/>
</dbReference>
<dbReference type="Gene3D" id="2.120.10.30">
    <property type="entry name" value="TolB, C-terminal domain"/>
    <property type="match status" value="1"/>
</dbReference>
<dbReference type="InterPro" id="IPR011042">
    <property type="entry name" value="6-blade_b-propeller_TolB-like"/>
</dbReference>
<evidence type="ECO:0000313" key="3">
    <source>
        <dbReference type="EMBL" id="MBD2500169.1"/>
    </source>
</evidence>
<name>A0ABR8CYZ5_9NOST</name>
<dbReference type="SUPFAM" id="SSF101898">
    <property type="entry name" value="NHL repeat"/>
    <property type="match status" value="1"/>
</dbReference>
<protein>
    <submittedName>
        <fullName evidence="3">ScyD/ScyE family protein</fullName>
    </submittedName>
</protein>
<keyword evidence="4" id="KW-1185">Reference proteome</keyword>